<dbReference type="STRING" id="1963862.B4O97_03700"/>
<dbReference type="AlphaFoldDB" id="A0A1Y1S2K5"/>
<comment type="caution">
    <text evidence="1">The sequence shown here is derived from an EMBL/GenBank/DDBJ whole genome shotgun (WGS) entry which is preliminary data.</text>
</comment>
<name>A0A1Y1S2K5_9SPIO</name>
<dbReference type="EMBL" id="MWQY01000003">
    <property type="protein sequence ID" value="ORC37306.1"/>
    <property type="molecule type" value="Genomic_DNA"/>
</dbReference>
<proteinExistence type="predicted"/>
<protein>
    <submittedName>
        <fullName evidence="1">Uncharacterized protein</fullName>
    </submittedName>
</protein>
<accession>A0A1Y1S2K5</accession>
<sequence length="794" mass="88172">MIYGPPCFFFRPLCLVLIILLTLGCILLNAADPVQDWVGGWSMLDATGARLSPRFLFLPYSSSSVPYYVHGRLALKGFEMLRLEIFSETDTLLEISINDSEERTYRAVRRISGQVVNILSLKPSDFLSDPAQSYRLKPLHPEDAGTSISVYDAGTSHAFIPRRNRLVIHELSIQLPEFPVHRGILRVRNDLELKNPWMIDGDIIVEPGASLRILNTDLRITGRIISFDGEILIDNSRLDFLQTRPGEHGIVINGKSQISVHSSQLVSVFPLDVGLSGESGLHMKETRAHGTFRYNAEDSSSILIEDCRNIGEIRYNQDAAVELHDSENVLIWLNGTSDLRETWSLPFFSRVRSWNGDGLFPVEIKNCSSVRWGLRLYKGVGGRLSRGRLQGLELVLRDGEEGDFNGVRNSKAPPSGLLGEEGYDISFGGGVKFGHWNFVAENGSSLVLRNSLFSTADITGRNATMTIINSETSGDDGLISVSLGSSCFIQRSTVNVPLAVSFSGMVRAFDSRINGQGIVENGGFLVMRRVESGNPVQKRPGGRISGSAEAPGTFSPVAEDVIPAPVLSRVEVGGIGNFLPRISGFEEYENTIVPHFEVEILRRFYVRFPEFEYVALRRGSPSFSSFSFKIAALFEREKPGEPEEEEKSDVFYLPLAFETGLRGRSRLFGPVWAAAEIAADPSTRIYSGFRFYAELSALREIPVLGVESRLYTGIQLTDPGYIEDLYYLPDMQKTGLLVEKFSYGGNISRSIGENWLVSLSCQVEDYVGPAAESPLFTGDSFDWRAILALIYRMR</sequence>
<evidence type="ECO:0000313" key="2">
    <source>
        <dbReference type="Proteomes" id="UP000192343"/>
    </source>
</evidence>
<dbReference type="Proteomes" id="UP000192343">
    <property type="component" value="Unassembled WGS sequence"/>
</dbReference>
<evidence type="ECO:0000313" key="1">
    <source>
        <dbReference type="EMBL" id="ORC37306.1"/>
    </source>
</evidence>
<keyword evidence="2" id="KW-1185">Reference proteome</keyword>
<gene>
    <name evidence="1" type="ORF">B4O97_03700</name>
</gene>
<dbReference type="RefSeq" id="WP_083048448.1">
    <property type="nucleotide sequence ID" value="NZ_MWQY01000003.1"/>
</dbReference>
<organism evidence="1 2">
    <name type="scientific">Marispirochaeta aestuarii</name>
    <dbReference type="NCBI Taxonomy" id="1963862"/>
    <lineage>
        <taxon>Bacteria</taxon>
        <taxon>Pseudomonadati</taxon>
        <taxon>Spirochaetota</taxon>
        <taxon>Spirochaetia</taxon>
        <taxon>Spirochaetales</taxon>
        <taxon>Spirochaetaceae</taxon>
        <taxon>Marispirochaeta</taxon>
    </lineage>
</organism>
<dbReference type="OrthoDB" id="9819301at2"/>
<reference evidence="1 2" key="1">
    <citation type="submission" date="2017-03" db="EMBL/GenBank/DDBJ databases">
        <title>Draft Genome sequence of Marispirochaeta sp. strain JC444.</title>
        <authorList>
            <person name="Shivani Y."/>
            <person name="Subhash Y."/>
            <person name="Sasikala C."/>
            <person name="Ramana C."/>
        </authorList>
    </citation>
    <scope>NUCLEOTIDE SEQUENCE [LARGE SCALE GENOMIC DNA]</scope>
    <source>
        <strain evidence="1 2">JC444</strain>
    </source>
</reference>